<evidence type="ECO:0000256" key="5">
    <source>
        <dbReference type="ARBA" id="ARBA00022714"/>
    </source>
</evidence>
<dbReference type="PANTHER" id="PTHR47354:SF8">
    <property type="entry name" value="1,2-PHENYLACETYL-COA EPOXIDASE, SUBUNIT E"/>
    <property type="match status" value="1"/>
</dbReference>
<evidence type="ECO:0000313" key="16">
    <source>
        <dbReference type="Proteomes" id="UP000542742"/>
    </source>
</evidence>
<dbReference type="Gene3D" id="2.40.30.10">
    <property type="entry name" value="Translation factors"/>
    <property type="match status" value="1"/>
</dbReference>
<keyword evidence="6" id="KW-0479">Metal-binding</keyword>
<dbReference type="GO" id="GO:0051537">
    <property type="term" value="F:2 iron, 2 sulfur cluster binding"/>
    <property type="evidence" value="ECO:0007669"/>
    <property type="project" value="UniProtKB-KW"/>
</dbReference>
<dbReference type="InterPro" id="IPR017927">
    <property type="entry name" value="FAD-bd_FR_type"/>
</dbReference>
<evidence type="ECO:0000256" key="7">
    <source>
        <dbReference type="ARBA" id="ARBA00022827"/>
    </source>
</evidence>
<proteinExistence type="predicted"/>
<dbReference type="Pfam" id="PF01794">
    <property type="entry name" value="Ferric_reduct"/>
    <property type="match status" value="1"/>
</dbReference>
<organism evidence="15 16">
    <name type="scientific">Paractinoplanes abujensis</name>
    <dbReference type="NCBI Taxonomy" id="882441"/>
    <lineage>
        <taxon>Bacteria</taxon>
        <taxon>Bacillati</taxon>
        <taxon>Actinomycetota</taxon>
        <taxon>Actinomycetes</taxon>
        <taxon>Micromonosporales</taxon>
        <taxon>Micromonosporaceae</taxon>
        <taxon>Paractinoplanes</taxon>
    </lineage>
</organism>
<evidence type="ECO:0000256" key="4">
    <source>
        <dbReference type="ARBA" id="ARBA00022692"/>
    </source>
</evidence>
<reference evidence="15 16" key="1">
    <citation type="submission" date="2020-08" db="EMBL/GenBank/DDBJ databases">
        <title>Sequencing the genomes of 1000 actinobacteria strains.</title>
        <authorList>
            <person name="Klenk H.-P."/>
        </authorList>
    </citation>
    <scope>NUCLEOTIDE SEQUENCE [LARGE SCALE GENOMIC DNA]</scope>
    <source>
        <strain evidence="15 16">DSM 45518</strain>
    </source>
</reference>
<keyword evidence="16" id="KW-1185">Reference proteome</keyword>
<evidence type="ECO:0000256" key="8">
    <source>
        <dbReference type="ARBA" id="ARBA00022989"/>
    </source>
</evidence>
<dbReference type="PROSITE" id="PS51384">
    <property type="entry name" value="FAD_FR"/>
    <property type="match status" value="1"/>
</dbReference>
<feature type="transmembrane region" description="Helical" evidence="13">
    <location>
        <begin position="89"/>
        <end position="111"/>
    </location>
</feature>
<accession>A0A7W7G0K1</accession>
<comment type="cofactor">
    <cofactor evidence="1">
        <name>FAD</name>
        <dbReference type="ChEBI" id="CHEBI:57692"/>
    </cofactor>
</comment>
<evidence type="ECO:0000256" key="13">
    <source>
        <dbReference type="SAM" id="Phobius"/>
    </source>
</evidence>
<keyword evidence="7" id="KW-0274">FAD</keyword>
<dbReference type="GO" id="GO:0016491">
    <property type="term" value="F:oxidoreductase activity"/>
    <property type="evidence" value="ECO:0007669"/>
    <property type="project" value="UniProtKB-KW"/>
</dbReference>
<feature type="transmembrane region" description="Helical" evidence="13">
    <location>
        <begin position="194"/>
        <end position="213"/>
    </location>
</feature>
<evidence type="ECO:0000256" key="2">
    <source>
        <dbReference type="ARBA" id="ARBA00004141"/>
    </source>
</evidence>
<feature type="transmembrane region" description="Helical" evidence="13">
    <location>
        <begin position="131"/>
        <end position="152"/>
    </location>
</feature>
<dbReference type="SUPFAM" id="SSF52343">
    <property type="entry name" value="Ferredoxin reductase-like, C-terminal NADP-linked domain"/>
    <property type="match status" value="1"/>
</dbReference>
<evidence type="ECO:0000256" key="3">
    <source>
        <dbReference type="ARBA" id="ARBA00022630"/>
    </source>
</evidence>
<keyword evidence="9" id="KW-0560">Oxidoreductase</keyword>
<keyword evidence="12 13" id="KW-0472">Membrane</keyword>
<evidence type="ECO:0000256" key="1">
    <source>
        <dbReference type="ARBA" id="ARBA00001974"/>
    </source>
</evidence>
<protein>
    <submittedName>
        <fullName evidence="15">Putative ferric reductase</fullName>
    </submittedName>
</protein>
<name>A0A7W7G0K1_9ACTN</name>
<evidence type="ECO:0000256" key="11">
    <source>
        <dbReference type="ARBA" id="ARBA00023014"/>
    </source>
</evidence>
<evidence type="ECO:0000256" key="6">
    <source>
        <dbReference type="ARBA" id="ARBA00022723"/>
    </source>
</evidence>
<dbReference type="RefSeq" id="WP_184950081.1">
    <property type="nucleotide sequence ID" value="NZ_BOMC01000006.1"/>
</dbReference>
<dbReference type="GO" id="GO:0016020">
    <property type="term" value="C:membrane"/>
    <property type="evidence" value="ECO:0007669"/>
    <property type="project" value="UniProtKB-SubCell"/>
</dbReference>
<dbReference type="Gene3D" id="3.40.50.80">
    <property type="entry name" value="Nucleotide-binding domain of ferredoxin-NADP reductase (FNR) module"/>
    <property type="match status" value="1"/>
</dbReference>
<dbReference type="SUPFAM" id="SSF63380">
    <property type="entry name" value="Riboflavin synthase domain-like"/>
    <property type="match status" value="1"/>
</dbReference>
<comment type="caution">
    <text evidence="15">The sequence shown here is derived from an EMBL/GenBank/DDBJ whole genome shotgun (WGS) entry which is preliminary data.</text>
</comment>
<keyword evidence="11" id="KW-0411">Iron-sulfur</keyword>
<evidence type="ECO:0000256" key="10">
    <source>
        <dbReference type="ARBA" id="ARBA00023004"/>
    </source>
</evidence>
<feature type="domain" description="FAD-binding FR-type" evidence="14">
    <location>
        <begin position="219"/>
        <end position="318"/>
    </location>
</feature>
<dbReference type="InterPro" id="IPR013130">
    <property type="entry name" value="Fe3_Rdtase_TM_dom"/>
</dbReference>
<keyword evidence="10" id="KW-0408">Iron</keyword>
<keyword evidence="8 13" id="KW-1133">Transmembrane helix</keyword>
<dbReference type="InterPro" id="IPR050415">
    <property type="entry name" value="MRET"/>
</dbReference>
<dbReference type="PANTHER" id="PTHR47354">
    <property type="entry name" value="NADH OXIDOREDUCTASE HCR"/>
    <property type="match status" value="1"/>
</dbReference>
<dbReference type="InterPro" id="IPR017938">
    <property type="entry name" value="Riboflavin_synthase-like_b-brl"/>
</dbReference>
<dbReference type="Proteomes" id="UP000542742">
    <property type="component" value="Unassembled WGS sequence"/>
</dbReference>
<dbReference type="AlphaFoldDB" id="A0A7W7G0K1"/>
<evidence type="ECO:0000256" key="9">
    <source>
        <dbReference type="ARBA" id="ARBA00023002"/>
    </source>
</evidence>
<evidence type="ECO:0000313" key="15">
    <source>
        <dbReference type="EMBL" id="MBB4691240.1"/>
    </source>
</evidence>
<feature type="transmembrane region" description="Helical" evidence="13">
    <location>
        <begin position="12"/>
        <end position="32"/>
    </location>
</feature>
<evidence type="ECO:0000256" key="12">
    <source>
        <dbReference type="ARBA" id="ARBA00023136"/>
    </source>
</evidence>
<comment type="subcellular location">
    <subcellularLocation>
        <location evidence="2">Membrane</location>
        <topology evidence="2">Multi-pass membrane protein</topology>
    </subcellularLocation>
</comment>
<keyword evidence="3" id="KW-0285">Flavoprotein</keyword>
<feature type="transmembrane region" description="Helical" evidence="13">
    <location>
        <begin position="164"/>
        <end position="182"/>
    </location>
</feature>
<evidence type="ECO:0000259" key="14">
    <source>
        <dbReference type="PROSITE" id="PS51384"/>
    </source>
</evidence>
<keyword evidence="4 13" id="KW-0812">Transmembrane</keyword>
<dbReference type="GO" id="GO:0050660">
    <property type="term" value="F:flavin adenine dinucleotide binding"/>
    <property type="evidence" value="ECO:0007669"/>
    <property type="project" value="TreeGrafter"/>
</dbReference>
<dbReference type="InterPro" id="IPR039261">
    <property type="entry name" value="FNR_nucleotide-bd"/>
</dbReference>
<sequence>MTTLTEDTPRWWPDTVAVLAGASLLVVTALWVGHGGLQDLTGGGALSATGRLLGLWASDLLLIQVLLMARIPLAERAFGQDRLARWHRWTGFTSFWLMVAHIVLITLGYAATAGTDPFRQLRDMIVNFPGLLLAAAGTLALVMVVVTSIRAARRRLRYESWHLLHLYAYLGAFLALPHQLWSGSDFVGSPVATAYWWGLWGLAVAAVLAYRVVVPLLRNRRHRIVVDRVVPEANGVTSVYFNGNDLRKLPVRAGQFFHWRFLDGPGWTRSNPFSLSAAPAEQIRITVKDSGDGSSRVATLKRGTRVLVEGPYGKLTGERYTGGPVVLMACGIGITPLLSLLGELPYAPGEATLLYRVRDDASTAFRQELDWYAVERGVRVVYLTGPRGRSWLPGDRTDELTGLAPDIAAASVYICGPEEWAVQARTAARAAGVPAARVHTELFTW</sequence>
<dbReference type="GO" id="GO:0046872">
    <property type="term" value="F:metal ion binding"/>
    <property type="evidence" value="ECO:0007669"/>
    <property type="project" value="UniProtKB-KW"/>
</dbReference>
<keyword evidence="5" id="KW-0001">2Fe-2S</keyword>
<dbReference type="EMBL" id="JACHMF010000001">
    <property type="protein sequence ID" value="MBB4691240.1"/>
    <property type="molecule type" value="Genomic_DNA"/>
</dbReference>
<gene>
    <name evidence="15" type="ORF">BKA14_001388</name>
</gene>